<protein>
    <submittedName>
        <fullName evidence="2">Putative toxin-antitoxin system toxin component, PIN family</fullName>
    </submittedName>
</protein>
<feature type="domain" description="PIN" evidence="1">
    <location>
        <begin position="1"/>
        <end position="115"/>
    </location>
</feature>
<sequence length="144" mass="16069">MRVVVDTNILISALLSARSLPAELIELWREGRFGLLTSAEQLDELMRVTRYPKIRERLSPALAGQLINELRDVAVLVSDLPHVTACADPYDNYLLAMIEAGRADCLVTGDKRDLLGMVRYEGGRIVTVRTFLTAYGRLPGDERP</sequence>
<geneLocation type="plasmid" evidence="2 3">
    <name>p2</name>
</geneLocation>
<keyword evidence="2" id="KW-0614">Plasmid</keyword>
<dbReference type="SUPFAM" id="SSF88723">
    <property type="entry name" value="PIN domain-like"/>
    <property type="match status" value="1"/>
</dbReference>
<dbReference type="PANTHER" id="PTHR34610">
    <property type="entry name" value="SSL7007 PROTEIN"/>
    <property type="match status" value="1"/>
</dbReference>
<dbReference type="Pfam" id="PF13470">
    <property type="entry name" value="PIN_3"/>
    <property type="match status" value="1"/>
</dbReference>
<evidence type="ECO:0000259" key="1">
    <source>
        <dbReference type="SMART" id="SM00670"/>
    </source>
</evidence>
<name>A0A7M2GPH2_SPHSA</name>
<dbReference type="InterPro" id="IPR002716">
    <property type="entry name" value="PIN_dom"/>
</dbReference>
<dbReference type="SMART" id="SM00670">
    <property type="entry name" value="PINc"/>
    <property type="match status" value="1"/>
</dbReference>
<dbReference type="PANTHER" id="PTHR34610:SF4">
    <property type="entry name" value="SLL8027 PROTEIN"/>
    <property type="match status" value="1"/>
</dbReference>
<gene>
    <name evidence="2" type="ORF">H5V43_23380</name>
</gene>
<proteinExistence type="predicted"/>
<evidence type="ECO:0000313" key="3">
    <source>
        <dbReference type="Proteomes" id="UP000593663"/>
    </source>
</evidence>
<dbReference type="KEGG" id="sbar:H5V43_23380"/>
<evidence type="ECO:0000313" key="2">
    <source>
        <dbReference type="EMBL" id="QOT74664.1"/>
    </source>
</evidence>
<dbReference type="RefSeq" id="WP_025550897.1">
    <property type="nucleotide sequence ID" value="NZ_BATN01000098.1"/>
</dbReference>
<dbReference type="InterPro" id="IPR029060">
    <property type="entry name" value="PIN-like_dom_sf"/>
</dbReference>
<organism evidence="2 3">
    <name type="scientific">Sphingobium fuliginis (strain ATCC 27551)</name>
    <dbReference type="NCBI Taxonomy" id="336203"/>
    <lineage>
        <taxon>Bacteria</taxon>
        <taxon>Pseudomonadati</taxon>
        <taxon>Pseudomonadota</taxon>
        <taxon>Alphaproteobacteria</taxon>
        <taxon>Sphingomonadales</taxon>
        <taxon>Sphingomonadaceae</taxon>
        <taxon>Sphingobium</taxon>
    </lineage>
</organism>
<dbReference type="EMBL" id="CP060038">
    <property type="protein sequence ID" value="QOT74664.1"/>
    <property type="molecule type" value="Genomic_DNA"/>
</dbReference>
<dbReference type="Proteomes" id="UP000593663">
    <property type="component" value="Plasmid p2"/>
</dbReference>
<dbReference type="NCBIfam" id="TIGR00305">
    <property type="entry name" value="putative toxin-antitoxin system toxin component, PIN family"/>
    <property type="match status" value="1"/>
</dbReference>
<dbReference type="InterPro" id="IPR002850">
    <property type="entry name" value="PIN_toxin-like"/>
</dbReference>
<dbReference type="AlphaFoldDB" id="A0A7M2GPH2"/>
<reference evidence="3" key="1">
    <citation type="submission" date="2020-08" db="EMBL/GenBank/DDBJ databases">
        <title>Complete genome sequence of Sphingobium barthaii strain KK22, a high-molecular-weight polycyclic aromatic hydrocarbon-degrading soil bacterium.</title>
        <authorList>
            <person name="Mori J.F."/>
            <person name="Kanaly R.A."/>
        </authorList>
    </citation>
    <scope>NUCLEOTIDE SEQUENCE [LARGE SCALE GENOMIC DNA]</scope>
    <source>
        <strain evidence="3">KK22</strain>
        <plasmid evidence="3">p2</plasmid>
    </source>
</reference>
<accession>A0A7M2GPH2</accession>